<proteinExistence type="predicted"/>
<accession>A0A2P8HXC8</accession>
<dbReference type="SUPFAM" id="SSF56281">
    <property type="entry name" value="Metallo-hydrolase/oxidoreductase"/>
    <property type="match status" value="1"/>
</dbReference>
<dbReference type="AlphaFoldDB" id="A0A2P8HXC8"/>
<dbReference type="GO" id="GO:0016787">
    <property type="term" value="F:hydrolase activity"/>
    <property type="evidence" value="ECO:0007669"/>
    <property type="project" value="UniProtKB-KW"/>
</dbReference>
<evidence type="ECO:0000259" key="1">
    <source>
        <dbReference type="SMART" id="SM00849"/>
    </source>
</evidence>
<dbReference type="SMART" id="SM00849">
    <property type="entry name" value="Lactamase_B"/>
    <property type="match status" value="1"/>
</dbReference>
<dbReference type="RefSeq" id="WP_181315215.1">
    <property type="nucleotide sequence ID" value="NZ_PYAV01000002.1"/>
</dbReference>
<comment type="caution">
    <text evidence="2">The sequence shown here is derived from an EMBL/GenBank/DDBJ whole genome shotgun (WGS) entry which is preliminary data.</text>
</comment>
<keyword evidence="3" id="KW-1185">Reference proteome</keyword>
<sequence>MTLQPLNQGCYYFDLPVNIGYINHEETGILIDAGIDAGTAKKVASILEKEEMPLTHLLVTHAHADHFGGAAWLQTHYNIMTLAPPFEGAVMQNPRLEPVYLFQGTEPPRVMRTKFLEAEPVRVDGKLREGRMDIGGINVQVLVLGGHSHAQVGIEVHGHLYAADSYFGREYLNKHKIPFMVDVKAGLHSLRKILKTTLKGSLPGHGSYETSFDDTVRYNIDWHKRLLGELEEIVAKNEKMTFEEATAAFCCKEGVELNDMPSWSLYRTAAGAYLQALVDDGQLQWMIEDNFLKVHHQESQSVR</sequence>
<organism evidence="2 3">
    <name type="scientific">Salsuginibacillus halophilus</name>
    <dbReference type="NCBI Taxonomy" id="517424"/>
    <lineage>
        <taxon>Bacteria</taxon>
        <taxon>Bacillati</taxon>
        <taxon>Bacillota</taxon>
        <taxon>Bacilli</taxon>
        <taxon>Bacillales</taxon>
        <taxon>Bacillaceae</taxon>
        <taxon>Salsuginibacillus</taxon>
    </lineage>
</organism>
<protein>
    <submittedName>
        <fullName evidence="2">Glyoxylase-like metal-dependent hydrolase (Beta-lactamase superfamily II)</fullName>
    </submittedName>
</protein>
<dbReference type="InterPro" id="IPR036866">
    <property type="entry name" value="RibonucZ/Hydroxyglut_hydro"/>
</dbReference>
<dbReference type="InterPro" id="IPR050855">
    <property type="entry name" value="NDM-1-like"/>
</dbReference>
<keyword evidence="2" id="KW-0378">Hydrolase</keyword>
<dbReference type="EMBL" id="PYAV01000002">
    <property type="protein sequence ID" value="PSL50893.1"/>
    <property type="molecule type" value="Genomic_DNA"/>
</dbReference>
<feature type="domain" description="Metallo-beta-lactamase" evidence="1">
    <location>
        <begin position="16"/>
        <end position="205"/>
    </location>
</feature>
<name>A0A2P8HXC8_9BACI</name>
<dbReference type="Gene3D" id="3.60.15.10">
    <property type="entry name" value="Ribonuclease Z/Hydroxyacylglutathione hydrolase-like"/>
    <property type="match status" value="1"/>
</dbReference>
<dbReference type="PANTHER" id="PTHR42951">
    <property type="entry name" value="METALLO-BETA-LACTAMASE DOMAIN-CONTAINING"/>
    <property type="match status" value="1"/>
</dbReference>
<reference evidence="2 3" key="1">
    <citation type="submission" date="2018-03" db="EMBL/GenBank/DDBJ databases">
        <title>Genomic Encyclopedia of Type Strains, Phase III (KMG-III): the genomes of soil and plant-associated and newly described type strains.</title>
        <authorList>
            <person name="Whitman W."/>
        </authorList>
    </citation>
    <scope>NUCLEOTIDE SEQUENCE [LARGE SCALE GENOMIC DNA]</scope>
    <source>
        <strain evidence="2 3">CGMCC 1.07653</strain>
    </source>
</reference>
<dbReference type="Pfam" id="PF00753">
    <property type="entry name" value="Lactamase_B"/>
    <property type="match status" value="1"/>
</dbReference>
<dbReference type="CDD" id="cd07743">
    <property type="entry name" value="metallo-hydrolase-like_MBL-fold"/>
    <property type="match status" value="1"/>
</dbReference>
<dbReference type="Proteomes" id="UP000242310">
    <property type="component" value="Unassembled WGS sequence"/>
</dbReference>
<dbReference type="PANTHER" id="PTHR42951:SF14">
    <property type="entry name" value="METALLO-BETA-LACTAMASE SUPERFAMILY PROTEIN"/>
    <property type="match status" value="1"/>
</dbReference>
<gene>
    <name evidence="2" type="ORF">B0H94_102170</name>
</gene>
<dbReference type="InterPro" id="IPR001279">
    <property type="entry name" value="Metallo-B-lactamas"/>
</dbReference>
<evidence type="ECO:0000313" key="2">
    <source>
        <dbReference type="EMBL" id="PSL50893.1"/>
    </source>
</evidence>
<evidence type="ECO:0000313" key="3">
    <source>
        <dbReference type="Proteomes" id="UP000242310"/>
    </source>
</evidence>